<evidence type="ECO:0000313" key="1">
    <source>
        <dbReference type="EMBL" id="MPR01357.1"/>
    </source>
</evidence>
<sequence>MARIASLGWGSLIWEPKKFPIQGQWIEDGPLIPAEFARQSQDGRITLVLVETGRLVPSLWAVMDSVDLASAVEALRSRENIPGKNVEKHVCRWSAGQPSPRLIPDLSEWANTHDVAHVVWTGLPPKFNGAEITPSAEQVVEYLVKLTGEQREKAERYVRLAPRQIDTHYRRCIESSLHWHALGGDSGRSNPSSE</sequence>
<reference evidence="1 2" key="1">
    <citation type="journal article" date="2020" name="Int. J. Syst. Evol. Microbiol.">
        <title>Pseudomonas kitaguniensis sp. nov., a pathogen causing bacterial rot of Welsh onion in Japan.</title>
        <authorList>
            <person name="Sawada H."/>
            <person name="Fujikawa T."/>
            <person name="Nishiwaki Y."/>
            <person name="Horita H."/>
        </authorList>
    </citation>
    <scope>NUCLEOTIDE SEQUENCE [LARGE SCALE GENOMIC DNA]</scope>
    <source>
        <strain evidence="1 2">MAFF 212408</strain>
    </source>
</reference>
<reference evidence="1 2" key="2">
    <citation type="journal article" date="2023" name="Plant Pathol.">
        <title>Dismantling and reorganizing Pseudomonas marginalis sensu#lato.</title>
        <authorList>
            <person name="Sawada H."/>
            <person name="Fujikawa T."/>
            <person name="Satou M."/>
        </authorList>
    </citation>
    <scope>NUCLEOTIDE SEQUENCE [LARGE SCALE GENOMIC DNA]</scope>
    <source>
        <strain evidence="1 2">MAFF 212408</strain>
    </source>
</reference>
<proteinExistence type="predicted"/>
<accession>A0A5N7KGL7</accession>
<protein>
    <submittedName>
        <fullName evidence="1">Uncharacterized protein</fullName>
    </submittedName>
</protein>
<dbReference type="RefSeq" id="WP_124415358.1">
    <property type="nucleotide sequence ID" value="NZ_VUAZ01000019.1"/>
</dbReference>
<name>A0A5N7KGL7_9PSED</name>
<comment type="caution">
    <text evidence="1">The sequence shown here is derived from an EMBL/GenBank/DDBJ whole genome shotgun (WGS) entry which is preliminary data.</text>
</comment>
<evidence type="ECO:0000313" key="2">
    <source>
        <dbReference type="Proteomes" id="UP000326112"/>
    </source>
</evidence>
<gene>
    <name evidence="1" type="ORF">F0169_04260</name>
</gene>
<keyword evidence="2" id="KW-1185">Reference proteome</keyword>
<organism evidence="1 2">
    <name type="scientific">Pseudomonas kitaguniensis</name>
    <dbReference type="NCBI Taxonomy" id="2607908"/>
    <lineage>
        <taxon>Bacteria</taxon>
        <taxon>Pseudomonadati</taxon>
        <taxon>Pseudomonadota</taxon>
        <taxon>Gammaproteobacteria</taxon>
        <taxon>Pseudomonadales</taxon>
        <taxon>Pseudomonadaceae</taxon>
        <taxon>Pseudomonas</taxon>
    </lineage>
</organism>
<dbReference type="EMBL" id="VUAZ01000019">
    <property type="protein sequence ID" value="MPR01357.1"/>
    <property type="molecule type" value="Genomic_DNA"/>
</dbReference>
<dbReference type="Proteomes" id="UP000326112">
    <property type="component" value="Unassembled WGS sequence"/>
</dbReference>